<dbReference type="InterPro" id="IPR008195">
    <property type="entry name" value="Ribosomal_eL34"/>
</dbReference>
<comment type="similarity">
    <text evidence="1">Belongs to the eukaryotic ribosomal protein eL34 family.</text>
</comment>
<dbReference type="PRINTS" id="PR01250">
    <property type="entry name" value="RIBOSOMALL34"/>
</dbReference>
<proteinExistence type="inferred from homology"/>
<dbReference type="Gene3D" id="6.20.340.10">
    <property type="match status" value="1"/>
</dbReference>
<keyword evidence="2" id="KW-0689">Ribosomal protein</keyword>
<evidence type="ECO:0000256" key="5">
    <source>
        <dbReference type="ARBA" id="ARBA00035333"/>
    </source>
</evidence>
<evidence type="ECO:0000256" key="1">
    <source>
        <dbReference type="ARBA" id="ARBA00009875"/>
    </source>
</evidence>
<reference evidence="7" key="1">
    <citation type="journal article" date="2024" name="Gigascience">
        <title>Chromosome-level genome of the poultry shaft louse Menopon gallinae provides insight into the host-switching and adaptive evolution of parasitic lice.</title>
        <authorList>
            <person name="Xu Y."/>
            <person name="Ma L."/>
            <person name="Liu S."/>
            <person name="Liang Y."/>
            <person name="Liu Q."/>
            <person name="He Z."/>
            <person name="Tian L."/>
            <person name="Duan Y."/>
            <person name="Cai W."/>
            <person name="Li H."/>
            <person name="Song F."/>
        </authorList>
    </citation>
    <scope>NUCLEOTIDE SEQUENCE</scope>
    <source>
        <strain evidence="7">Cailab_2023a</strain>
    </source>
</reference>
<dbReference type="Gene3D" id="6.20.370.70">
    <property type="match status" value="1"/>
</dbReference>
<dbReference type="GO" id="GO:0006412">
    <property type="term" value="P:translation"/>
    <property type="evidence" value="ECO:0007669"/>
    <property type="project" value="InterPro"/>
</dbReference>
<name>A0AAW2H880_9NEOP</name>
<dbReference type="GO" id="GO:0003735">
    <property type="term" value="F:structural constituent of ribosome"/>
    <property type="evidence" value="ECO:0007669"/>
    <property type="project" value="InterPro"/>
</dbReference>
<feature type="compositionally biased region" description="Basic residues" evidence="6">
    <location>
        <begin position="20"/>
        <end position="35"/>
    </location>
</feature>
<gene>
    <name evidence="7" type="ORF">PYX00_011690</name>
</gene>
<protein>
    <recommendedName>
        <fullName evidence="4">Large ribosomal subunit protein eL34</fullName>
    </recommendedName>
    <alternativeName>
        <fullName evidence="5">60S ribosomal protein L34</fullName>
    </alternativeName>
</protein>
<organism evidence="7">
    <name type="scientific">Menopon gallinae</name>
    <name type="common">poultry shaft louse</name>
    <dbReference type="NCBI Taxonomy" id="328185"/>
    <lineage>
        <taxon>Eukaryota</taxon>
        <taxon>Metazoa</taxon>
        <taxon>Ecdysozoa</taxon>
        <taxon>Arthropoda</taxon>
        <taxon>Hexapoda</taxon>
        <taxon>Insecta</taxon>
        <taxon>Pterygota</taxon>
        <taxon>Neoptera</taxon>
        <taxon>Paraneoptera</taxon>
        <taxon>Psocodea</taxon>
        <taxon>Troctomorpha</taxon>
        <taxon>Phthiraptera</taxon>
        <taxon>Amblycera</taxon>
        <taxon>Menoponidae</taxon>
        <taxon>Menopon</taxon>
    </lineage>
</organism>
<evidence type="ECO:0000256" key="3">
    <source>
        <dbReference type="ARBA" id="ARBA00023274"/>
    </source>
</evidence>
<evidence type="ECO:0000313" key="7">
    <source>
        <dbReference type="EMBL" id="KAL0265973.1"/>
    </source>
</evidence>
<evidence type="ECO:0000256" key="6">
    <source>
        <dbReference type="SAM" id="MobiDB-lite"/>
    </source>
</evidence>
<comment type="caution">
    <text evidence="7">The sequence shown here is derived from an EMBL/GenBank/DDBJ whole genome shotgun (WGS) entry which is preliminary data.</text>
</comment>
<sequence length="113" mass="12952">MVEHLTHRGRRTYNNASNQKKIRRTPGNRRVYIPKKKPGRVPKCIKCRSKLRGIDICNPAKFARLRKSQRTVTRTYGGNLCGSCLETRILDAFLCAEEKLLLGQKQVRAADNN</sequence>
<dbReference type="GO" id="GO:1990904">
    <property type="term" value="C:ribonucleoprotein complex"/>
    <property type="evidence" value="ECO:0007669"/>
    <property type="project" value="UniProtKB-KW"/>
</dbReference>
<dbReference type="InterPro" id="IPR038562">
    <property type="entry name" value="Ribosomal_eL34_C_sf"/>
</dbReference>
<dbReference type="EMBL" id="JARGDH010000006">
    <property type="protein sequence ID" value="KAL0265973.1"/>
    <property type="molecule type" value="Genomic_DNA"/>
</dbReference>
<evidence type="ECO:0000256" key="4">
    <source>
        <dbReference type="ARBA" id="ARBA00035227"/>
    </source>
</evidence>
<dbReference type="AlphaFoldDB" id="A0AAW2H880"/>
<evidence type="ECO:0000256" key="2">
    <source>
        <dbReference type="ARBA" id="ARBA00022980"/>
    </source>
</evidence>
<accession>A0AAW2H880</accession>
<dbReference type="Pfam" id="PF01199">
    <property type="entry name" value="Ribosomal_L34e"/>
    <property type="match status" value="1"/>
</dbReference>
<dbReference type="PANTHER" id="PTHR46595">
    <property type="entry name" value="60S RIBOSOMAL PROTEIN L34"/>
    <property type="match status" value="1"/>
</dbReference>
<keyword evidence="3" id="KW-0687">Ribonucleoprotein</keyword>
<dbReference type="GO" id="GO:0005840">
    <property type="term" value="C:ribosome"/>
    <property type="evidence" value="ECO:0007669"/>
    <property type="project" value="UniProtKB-KW"/>
</dbReference>
<feature type="region of interest" description="Disordered" evidence="6">
    <location>
        <begin position="1"/>
        <end position="35"/>
    </location>
</feature>